<dbReference type="GO" id="GO:0030414">
    <property type="term" value="F:peptidase inhibitor activity"/>
    <property type="evidence" value="ECO:0007669"/>
    <property type="project" value="InterPro"/>
</dbReference>
<feature type="region of interest" description="Disordered" evidence="1">
    <location>
        <begin position="178"/>
        <end position="213"/>
    </location>
</feature>
<dbReference type="Pfam" id="PF00095">
    <property type="entry name" value="WAP"/>
    <property type="match status" value="1"/>
</dbReference>
<dbReference type="PROSITE" id="PS51390">
    <property type="entry name" value="WAP"/>
    <property type="match status" value="1"/>
</dbReference>
<dbReference type="AlphaFoldDB" id="A0A423TRP7"/>
<comment type="caution">
    <text evidence="3">The sequence shown here is derived from an EMBL/GenBank/DDBJ whole genome shotgun (WGS) entry which is preliminary data.</text>
</comment>
<evidence type="ECO:0000256" key="1">
    <source>
        <dbReference type="SAM" id="MobiDB-lite"/>
    </source>
</evidence>
<evidence type="ECO:0000259" key="2">
    <source>
        <dbReference type="PROSITE" id="PS51390"/>
    </source>
</evidence>
<dbReference type="Proteomes" id="UP000283509">
    <property type="component" value="Unassembled WGS sequence"/>
</dbReference>
<dbReference type="OrthoDB" id="6370971at2759"/>
<sequence length="220" mass="24812">MGREGVPSGRLSNRQPRVLWENLCVRARPARSTASPFSVLHKQRLGVYILRWPQVRLQAHQSDTMVSSSARSESFRRRRCSRGLTSSFFLRRSAAEPLSPYWCKTPQNQAYCCEDGHDPVSQPFVKPGSCPPVRPQCPPVRSGFRPPNQCSNDSRCPGHEKCCYDTCLEHHTCKAPGSTCQPPPPRAEEHPSRPPCPRKGSTAATAEKARWTDRYVWQSL</sequence>
<reference evidence="3 4" key="2">
    <citation type="submission" date="2019-01" db="EMBL/GenBank/DDBJ databases">
        <title>The decoding of complex shrimp genome reveals the adaptation for benthos swimmer, frequently molting mechanism and breeding impact on genome.</title>
        <authorList>
            <person name="Sun Y."/>
            <person name="Gao Y."/>
            <person name="Yu Y."/>
        </authorList>
    </citation>
    <scope>NUCLEOTIDE SEQUENCE [LARGE SCALE GENOMIC DNA]</scope>
    <source>
        <tissue evidence="3">Muscle</tissue>
    </source>
</reference>
<keyword evidence="4" id="KW-1185">Reference proteome</keyword>
<evidence type="ECO:0000313" key="3">
    <source>
        <dbReference type="EMBL" id="ROT79124.1"/>
    </source>
</evidence>
<dbReference type="GO" id="GO:0005576">
    <property type="term" value="C:extracellular region"/>
    <property type="evidence" value="ECO:0007669"/>
    <property type="project" value="InterPro"/>
</dbReference>
<feature type="domain" description="WAP" evidence="2">
    <location>
        <begin position="123"/>
        <end position="177"/>
    </location>
</feature>
<proteinExistence type="predicted"/>
<dbReference type="InterPro" id="IPR008197">
    <property type="entry name" value="WAP_dom"/>
</dbReference>
<dbReference type="SMART" id="SM00217">
    <property type="entry name" value="WAP"/>
    <property type="match status" value="1"/>
</dbReference>
<organism evidence="3 4">
    <name type="scientific">Penaeus vannamei</name>
    <name type="common">Whiteleg shrimp</name>
    <name type="synonym">Litopenaeus vannamei</name>
    <dbReference type="NCBI Taxonomy" id="6689"/>
    <lineage>
        <taxon>Eukaryota</taxon>
        <taxon>Metazoa</taxon>
        <taxon>Ecdysozoa</taxon>
        <taxon>Arthropoda</taxon>
        <taxon>Crustacea</taxon>
        <taxon>Multicrustacea</taxon>
        <taxon>Malacostraca</taxon>
        <taxon>Eumalacostraca</taxon>
        <taxon>Eucarida</taxon>
        <taxon>Decapoda</taxon>
        <taxon>Dendrobranchiata</taxon>
        <taxon>Penaeoidea</taxon>
        <taxon>Penaeidae</taxon>
        <taxon>Penaeus</taxon>
    </lineage>
</organism>
<protein>
    <submittedName>
        <fullName evidence="3">Antimicrobial peptide type 2 IIb</fullName>
    </submittedName>
</protein>
<dbReference type="Gene3D" id="4.10.75.10">
    <property type="entry name" value="Elafin-like"/>
    <property type="match status" value="1"/>
</dbReference>
<accession>A0A423TRP7</accession>
<dbReference type="STRING" id="6689.A0A423TRP7"/>
<dbReference type="SUPFAM" id="SSF57256">
    <property type="entry name" value="Elafin-like"/>
    <property type="match status" value="1"/>
</dbReference>
<dbReference type="EMBL" id="QCYY01001287">
    <property type="protein sequence ID" value="ROT79124.1"/>
    <property type="molecule type" value="Genomic_DNA"/>
</dbReference>
<dbReference type="PRINTS" id="PR00003">
    <property type="entry name" value="4DISULPHCORE"/>
</dbReference>
<dbReference type="InterPro" id="IPR036645">
    <property type="entry name" value="Elafin-like_sf"/>
</dbReference>
<name>A0A423TRP7_PENVA</name>
<gene>
    <name evidence="3" type="ORF">C7M84_002142</name>
</gene>
<evidence type="ECO:0000313" key="4">
    <source>
        <dbReference type="Proteomes" id="UP000283509"/>
    </source>
</evidence>
<reference evidence="3 4" key="1">
    <citation type="submission" date="2018-04" db="EMBL/GenBank/DDBJ databases">
        <authorList>
            <person name="Zhang X."/>
            <person name="Yuan J."/>
            <person name="Li F."/>
            <person name="Xiang J."/>
        </authorList>
    </citation>
    <scope>NUCLEOTIDE SEQUENCE [LARGE SCALE GENOMIC DNA]</scope>
    <source>
        <tissue evidence="3">Muscle</tissue>
    </source>
</reference>